<dbReference type="PANTHER" id="PTHR13651">
    <property type="entry name" value="PROTEIN ABITRAM"/>
    <property type="match status" value="1"/>
</dbReference>
<accession>A0ABM1B2G3</accession>
<organism evidence="4 5">
    <name type="scientific">Limulus polyphemus</name>
    <name type="common">Atlantic horseshoe crab</name>
    <dbReference type="NCBI Taxonomy" id="6850"/>
    <lineage>
        <taxon>Eukaryota</taxon>
        <taxon>Metazoa</taxon>
        <taxon>Ecdysozoa</taxon>
        <taxon>Arthropoda</taxon>
        <taxon>Chelicerata</taxon>
        <taxon>Merostomata</taxon>
        <taxon>Xiphosura</taxon>
        <taxon>Limulidae</taxon>
        <taxon>Limulus</taxon>
    </lineage>
</organism>
<proteinExistence type="inferred from homology"/>
<comment type="similarity">
    <text evidence="1">Belongs to the ABITRAM family.</text>
</comment>
<dbReference type="SUPFAM" id="SSF51230">
    <property type="entry name" value="Single hybrid motif"/>
    <property type="match status" value="1"/>
</dbReference>
<dbReference type="PANTHER" id="PTHR13651:SF0">
    <property type="entry name" value="PROTEIN ABITRAM"/>
    <property type="match status" value="1"/>
</dbReference>
<keyword evidence="4" id="KW-1185">Reference proteome</keyword>
<dbReference type="Gene3D" id="2.40.50.100">
    <property type="match status" value="1"/>
</dbReference>
<evidence type="ECO:0000256" key="1">
    <source>
        <dbReference type="ARBA" id="ARBA00010764"/>
    </source>
</evidence>
<evidence type="ECO:0000313" key="5">
    <source>
        <dbReference type="RefSeq" id="XP_013773439.1"/>
    </source>
</evidence>
<protein>
    <recommendedName>
        <fullName evidence="2">Protein Abitram</fullName>
    </recommendedName>
    <alternativeName>
        <fullName evidence="3">Actin-binding transcription modulator</fullName>
    </alternativeName>
</protein>
<reference evidence="5" key="1">
    <citation type="submission" date="2025-08" db="UniProtKB">
        <authorList>
            <consortium name="RefSeq"/>
        </authorList>
    </citation>
    <scope>IDENTIFICATION</scope>
    <source>
        <tissue evidence="5">Muscle</tissue>
    </source>
</reference>
<evidence type="ECO:0000313" key="4">
    <source>
        <dbReference type="Proteomes" id="UP000694941"/>
    </source>
</evidence>
<dbReference type="GeneID" id="106458465"/>
<name>A0ABM1B2G3_LIMPO</name>
<gene>
    <name evidence="5" type="primary">LOC106458465</name>
</gene>
<dbReference type="Proteomes" id="UP000694941">
    <property type="component" value="Unplaced"/>
</dbReference>
<evidence type="ECO:0000256" key="2">
    <source>
        <dbReference type="ARBA" id="ARBA00019325"/>
    </source>
</evidence>
<dbReference type="InterPro" id="IPR033753">
    <property type="entry name" value="GCV_H/Fam206"/>
</dbReference>
<dbReference type="Pfam" id="PF01597">
    <property type="entry name" value="GCV_H"/>
    <property type="match status" value="1"/>
</dbReference>
<sequence length="169" mass="19331">MDKMRIVDFFPCVWERYYTPYFVVDQSISGDQCILFHSNGICVTTIAPSHPLFTKEKEIDSVDFQSRLNNQVSGRWKKGGQVMKPESPLCVIKCKDGTGFTIYSRVHGTLIEINKSLMDNPSLLVKKPWSDGYIAVILPPLHKSENQKKNLLSLESYQKLERVKRSSTT</sequence>
<evidence type="ECO:0000256" key="3">
    <source>
        <dbReference type="ARBA" id="ARBA00030463"/>
    </source>
</evidence>
<dbReference type="InterPro" id="IPR039169">
    <property type="entry name" value="Abitram"/>
</dbReference>
<dbReference type="InterPro" id="IPR011053">
    <property type="entry name" value="Single_hybrid_motif"/>
</dbReference>
<dbReference type="RefSeq" id="XP_013773439.1">
    <property type="nucleotide sequence ID" value="XM_013917985.2"/>
</dbReference>